<evidence type="ECO:0000313" key="7">
    <source>
        <dbReference type="Proteomes" id="UP000266841"/>
    </source>
</evidence>
<reference evidence="6 7" key="1">
    <citation type="journal article" date="2012" name="Genome Biol.">
        <title>Genome and low-iron response of an oceanic diatom adapted to chronic iron limitation.</title>
        <authorList>
            <person name="Lommer M."/>
            <person name="Specht M."/>
            <person name="Roy A.S."/>
            <person name="Kraemer L."/>
            <person name="Andreson R."/>
            <person name="Gutowska M.A."/>
            <person name="Wolf J."/>
            <person name="Bergner S.V."/>
            <person name="Schilhabel M.B."/>
            <person name="Klostermeier U.C."/>
            <person name="Beiko R.G."/>
            <person name="Rosenstiel P."/>
            <person name="Hippler M."/>
            <person name="Laroche J."/>
        </authorList>
    </citation>
    <scope>NUCLEOTIDE SEQUENCE [LARGE SCALE GENOMIC DNA]</scope>
    <source>
        <strain evidence="6 7">CCMP1005</strain>
    </source>
</reference>
<dbReference type="AlphaFoldDB" id="K0S5F5"/>
<dbReference type="GO" id="GO:0008270">
    <property type="term" value="F:zinc ion binding"/>
    <property type="evidence" value="ECO:0007669"/>
    <property type="project" value="UniProtKB-KW"/>
</dbReference>
<evidence type="ECO:0000256" key="3">
    <source>
        <dbReference type="PROSITE-ProRule" id="PRU00023"/>
    </source>
</evidence>
<keyword evidence="4" id="KW-0863">Zinc-finger</keyword>
<dbReference type="PROSITE" id="PS50297">
    <property type="entry name" value="ANK_REP_REGION"/>
    <property type="match status" value="1"/>
</dbReference>
<comment type="caution">
    <text evidence="6">The sequence shown here is derived from an EMBL/GenBank/DDBJ whole genome shotgun (WGS) entry which is preliminary data.</text>
</comment>
<keyword evidence="2 3" id="KW-0040">ANK repeat</keyword>
<dbReference type="InterPro" id="IPR013087">
    <property type="entry name" value="Znf_C2H2_type"/>
</dbReference>
<keyword evidence="7" id="KW-1185">Reference proteome</keyword>
<dbReference type="Gene3D" id="1.25.40.20">
    <property type="entry name" value="Ankyrin repeat-containing domain"/>
    <property type="match status" value="1"/>
</dbReference>
<name>K0S5F5_THAOC</name>
<dbReference type="Pfam" id="PF12796">
    <property type="entry name" value="Ank_2"/>
    <property type="match status" value="1"/>
</dbReference>
<sequence>MNTNDMKEQVGSAVSSCLCRIAGGDEANRPIRPSSSKRSSHSTDECEWLEQLKEIAFSTVSLPNGWCSVGREDANFLGGKPHDVEVRAALTLYHRVRCAEKQVPTKRKKSGGKLAESKPIELISDMGTVRSFDSPVSLAKLLTKELEQELFRISIPFASIRQSSSGIICLVSKLRADQLAAADRLPCQHCLQWFKGKKGLWWHQLAAHSVEYPEATEVADNSKAVVRYDEGHPNKRHAITTSQVLNKQISSTSEELDAFELTRRGNIGPLRQLILGGFNPSTSLDRNGASLLHWSAGTGQLKIVKFLLEECNCDPNTRQKGKRSFNLRTPLHWSARNGHLPVVEYLVLHCKANIDAATQDGTTAFCWASWQGHIRVMKFLYNNGCDPHVKNCFGCNAVLWCAQGKGDQDTLAWLRDVDCSFECVNSNGHSCLHKSAQRGSRILCEWLVYSLLSGDGGERQYLIQPDTEGNCPSDLSRVEGHEDLAEWLSMQECDYAKRMQKNNLPTWLENPAAASPGVQRMARCLQDNIPTPEECIPVHENMADID</sequence>
<dbReference type="PROSITE" id="PS50157">
    <property type="entry name" value="ZINC_FINGER_C2H2_2"/>
    <property type="match status" value="1"/>
</dbReference>
<organism evidence="6 7">
    <name type="scientific">Thalassiosira oceanica</name>
    <name type="common">Marine diatom</name>
    <dbReference type="NCBI Taxonomy" id="159749"/>
    <lineage>
        <taxon>Eukaryota</taxon>
        <taxon>Sar</taxon>
        <taxon>Stramenopiles</taxon>
        <taxon>Ochrophyta</taxon>
        <taxon>Bacillariophyta</taxon>
        <taxon>Coscinodiscophyceae</taxon>
        <taxon>Thalassiosirophycidae</taxon>
        <taxon>Thalassiosirales</taxon>
        <taxon>Thalassiosiraceae</taxon>
        <taxon>Thalassiosira</taxon>
    </lineage>
</organism>
<evidence type="ECO:0000259" key="5">
    <source>
        <dbReference type="PROSITE" id="PS50157"/>
    </source>
</evidence>
<evidence type="ECO:0000313" key="6">
    <source>
        <dbReference type="EMBL" id="EJK61313.1"/>
    </source>
</evidence>
<dbReference type="PANTHER" id="PTHR24198:SF194">
    <property type="entry name" value="INVERSIN-A"/>
    <property type="match status" value="1"/>
</dbReference>
<dbReference type="PROSITE" id="PS50088">
    <property type="entry name" value="ANK_REPEAT"/>
    <property type="match status" value="2"/>
</dbReference>
<keyword evidence="4" id="KW-0479">Metal-binding</keyword>
<dbReference type="eggNOG" id="KOG4177">
    <property type="taxonomic scope" value="Eukaryota"/>
</dbReference>
<dbReference type="InterPro" id="IPR036770">
    <property type="entry name" value="Ankyrin_rpt-contain_sf"/>
</dbReference>
<evidence type="ECO:0000256" key="1">
    <source>
        <dbReference type="ARBA" id="ARBA00022737"/>
    </source>
</evidence>
<evidence type="ECO:0000256" key="4">
    <source>
        <dbReference type="PROSITE-ProRule" id="PRU00042"/>
    </source>
</evidence>
<protein>
    <recommendedName>
        <fullName evidence="5">C2H2-type domain-containing protein</fullName>
    </recommendedName>
</protein>
<dbReference type="PROSITE" id="PS00028">
    <property type="entry name" value="ZINC_FINGER_C2H2_1"/>
    <property type="match status" value="1"/>
</dbReference>
<dbReference type="InterPro" id="IPR002110">
    <property type="entry name" value="Ankyrin_rpt"/>
</dbReference>
<dbReference type="SMART" id="SM00248">
    <property type="entry name" value="ANK"/>
    <property type="match status" value="4"/>
</dbReference>
<dbReference type="SUPFAM" id="SSF48403">
    <property type="entry name" value="Ankyrin repeat"/>
    <property type="match status" value="1"/>
</dbReference>
<keyword evidence="4" id="KW-0862">Zinc</keyword>
<feature type="repeat" description="ANK" evidence="3">
    <location>
        <begin position="326"/>
        <end position="359"/>
    </location>
</feature>
<proteinExistence type="predicted"/>
<feature type="domain" description="C2H2-type" evidence="5">
    <location>
        <begin position="185"/>
        <end position="213"/>
    </location>
</feature>
<dbReference type="OrthoDB" id="20872at2759"/>
<dbReference type="Proteomes" id="UP000266841">
    <property type="component" value="Unassembled WGS sequence"/>
</dbReference>
<dbReference type="EMBL" id="AGNL01020159">
    <property type="protein sequence ID" value="EJK61313.1"/>
    <property type="molecule type" value="Genomic_DNA"/>
</dbReference>
<keyword evidence="1" id="KW-0677">Repeat</keyword>
<gene>
    <name evidence="6" type="ORF">THAOC_18227</name>
</gene>
<feature type="repeat" description="ANK" evidence="3">
    <location>
        <begin position="360"/>
        <end position="392"/>
    </location>
</feature>
<evidence type="ECO:0000256" key="2">
    <source>
        <dbReference type="ARBA" id="ARBA00023043"/>
    </source>
</evidence>
<dbReference type="PANTHER" id="PTHR24198">
    <property type="entry name" value="ANKYRIN REPEAT AND PROTEIN KINASE DOMAIN-CONTAINING PROTEIN"/>
    <property type="match status" value="1"/>
</dbReference>
<accession>K0S5F5</accession>